<dbReference type="PANTHER" id="PTHR13707">
    <property type="entry name" value="KETOACID-COENZYME A TRANSFERASE"/>
    <property type="match status" value="1"/>
</dbReference>
<name>A0A0C3DMK3_OIDMZ</name>
<dbReference type="GO" id="GO:0008410">
    <property type="term" value="F:CoA-transferase activity"/>
    <property type="evidence" value="ECO:0007669"/>
    <property type="project" value="InterPro"/>
</dbReference>
<reference evidence="2 3" key="1">
    <citation type="submission" date="2014-04" db="EMBL/GenBank/DDBJ databases">
        <authorList>
            <consortium name="DOE Joint Genome Institute"/>
            <person name="Kuo A."/>
            <person name="Martino E."/>
            <person name="Perotto S."/>
            <person name="Kohler A."/>
            <person name="Nagy L.G."/>
            <person name="Floudas D."/>
            <person name="Copeland A."/>
            <person name="Barry K.W."/>
            <person name="Cichocki N."/>
            <person name="Veneault-Fourrey C."/>
            <person name="LaButti K."/>
            <person name="Lindquist E.A."/>
            <person name="Lipzen A."/>
            <person name="Lundell T."/>
            <person name="Morin E."/>
            <person name="Murat C."/>
            <person name="Sun H."/>
            <person name="Tunlid A."/>
            <person name="Henrissat B."/>
            <person name="Grigoriev I.V."/>
            <person name="Hibbett D.S."/>
            <person name="Martin F."/>
            <person name="Nordberg H.P."/>
            <person name="Cantor M.N."/>
            <person name="Hua S.X."/>
        </authorList>
    </citation>
    <scope>NUCLEOTIDE SEQUENCE [LARGE SCALE GENOMIC DNA]</scope>
    <source>
        <strain evidence="2 3">Zn</strain>
    </source>
</reference>
<accession>A0A0C3DMK3</accession>
<protein>
    <submittedName>
        <fullName evidence="2">Uncharacterized protein</fullName>
    </submittedName>
</protein>
<dbReference type="SUPFAM" id="SSF100950">
    <property type="entry name" value="NagB/RpiA/CoA transferase-like"/>
    <property type="match status" value="1"/>
</dbReference>
<dbReference type="InterPro" id="IPR004165">
    <property type="entry name" value="CoA_trans_fam_I"/>
</dbReference>
<dbReference type="STRING" id="913774.A0A0C3DMK3"/>
<dbReference type="OrthoDB" id="1933379at2759"/>
<dbReference type="EMBL" id="KN832874">
    <property type="protein sequence ID" value="KIN03238.1"/>
    <property type="molecule type" value="Genomic_DNA"/>
</dbReference>
<evidence type="ECO:0000313" key="3">
    <source>
        <dbReference type="Proteomes" id="UP000054321"/>
    </source>
</evidence>
<evidence type="ECO:0000256" key="1">
    <source>
        <dbReference type="ARBA" id="ARBA00022679"/>
    </source>
</evidence>
<organism evidence="2 3">
    <name type="scientific">Oidiodendron maius (strain Zn)</name>
    <dbReference type="NCBI Taxonomy" id="913774"/>
    <lineage>
        <taxon>Eukaryota</taxon>
        <taxon>Fungi</taxon>
        <taxon>Dikarya</taxon>
        <taxon>Ascomycota</taxon>
        <taxon>Pezizomycotina</taxon>
        <taxon>Leotiomycetes</taxon>
        <taxon>Leotiomycetes incertae sedis</taxon>
        <taxon>Myxotrichaceae</taxon>
        <taxon>Oidiodendron</taxon>
    </lineage>
</organism>
<gene>
    <name evidence="2" type="ORF">OIDMADRAFT_53034</name>
</gene>
<keyword evidence="3" id="KW-1185">Reference proteome</keyword>
<reference evidence="3" key="2">
    <citation type="submission" date="2015-01" db="EMBL/GenBank/DDBJ databases">
        <title>Evolutionary Origins and Diversification of the Mycorrhizal Mutualists.</title>
        <authorList>
            <consortium name="DOE Joint Genome Institute"/>
            <consortium name="Mycorrhizal Genomics Consortium"/>
            <person name="Kohler A."/>
            <person name="Kuo A."/>
            <person name="Nagy L.G."/>
            <person name="Floudas D."/>
            <person name="Copeland A."/>
            <person name="Barry K.W."/>
            <person name="Cichocki N."/>
            <person name="Veneault-Fourrey C."/>
            <person name="LaButti K."/>
            <person name="Lindquist E.A."/>
            <person name="Lipzen A."/>
            <person name="Lundell T."/>
            <person name="Morin E."/>
            <person name="Murat C."/>
            <person name="Riley R."/>
            <person name="Ohm R."/>
            <person name="Sun H."/>
            <person name="Tunlid A."/>
            <person name="Henrissat B."/>
            <person name="Grigoriev I.V."/>
            <person name="Hibbett D.S."/>
            <person name="Martin F."/>
        </authorList>
    </citation>
    <scope>NUCLEOTIDE SEQUENCE [LARGE SCALE GENOMIC DNA]</scope>
    <source>
        <strain evidence="3">Zn</strain>
    </source>
</reference>
<dbReference type="Gene3D" id="3.40.1080.10">
    <property type="entry name" value="Glutaconate Coenzyme A-transferase"/>
    <property type="match status" value="1"/>
</dbReference>
<keyword evidence="1" id="KW-0808">Transferase</keyword>
<evidence type="ECO:0000313" key="2">
    <source>
        <dbReference type="EMBL" id="KIN03238.1"/>
    </source>
</evidence>
<dbReference type="AlphaFoldDB" id="A0A0C3DMK3"/>
<sequence>MDPESRHLKVHEFNRSRKALEFMDCDIWDRYSSRQKDPHSPGRIRKCAGARQTSGDADFQWQNIPDGNCISWRRGHSSGLEVDEAGNCVFRQALDTLFSHVGLLTTMAFEAIMGKATRVTIVEADNIVPAGSIDPNYVDLPAIFVDRIVPSTAEKVIDIRKL</sequence>
<dbReference type="Proteomes" id="UP000054321">
    <property type="component" value="Unassembled WGS sequence"/>
</dbReference>
<dbReference type="PANTHER" id="PTHR13707:SF60">
    <property type="entry name" value="ACETATE COA-TRANSFERASE SUBUNIT ALPHA"/>
    <property type="match status" value="1"/>
</dbReference>
<dbReference type="HOGENOM" id="CLU_1635902_0_0_1"/>
<dbReference type="InParanoid" id="A0A0C3DMK3"/>
<proteinExistence type="predicted"/>
<dbReference type="InterPro" id="IPR037171">
    <property type="entry name" value="NagB/RpiA_transferase-like"/>
</dbReference>